<accession>A0ABR2Q3K2</accession>
<protein>
    <submittedName>
        <fullName evidence="1">Uncharacterized protein</fullName>
    </submittedName>
</protein>
<reference evidence="1 2" key="1">
    <citation type="journal article" date="2024" name="G3 (Bethesda)">
        <title>Genome assembly of Hibiscus sabdariffa L. provides insights into metabolisms of medicinal natural products.</title>
        <authorList>
            <person name="Kim T."/>
        </authorList>
    </citation>
    <scope>NUCLEOTIDE SEQUENCE [LARGE SCALE GENOMIC DNA]</scope>
    <source>
        <strain evidence="1">TK-2024</strain>
        <tissue evidence="1">Old leaves</tissue>
    </source>
</reference>
<dbReference type="EMBL" id="JBBPBN010000046">
    <property type="protein sequence ID" value="KAK8995025.1"/>
    <property type="molecule type" value="Genomic_DNA"/>
</dbReference>
<keyword evidence="2" id="KW-1185">Reference proteome</keyword>
<evidence type="ECO:0000313" key="2">
    <source>
        <dbReference type="Proteomes" id="UP001396334"/>
    </source>
</evidence>
<comment type="caution">
    <text evidence="1">The sequence shown here is derived from an EMBL/GenBank/DDBJ whole genome shotgun (WGS) entry which is preliminary data.</text>
</comment>
<dbReference type="Proteomes" id="UP001396334">
    <property type="component" value="Unassembled WGS sequence"/>
</dbReference>
<gene>
    <name evidence="1" type="ORF">V6N11_069476</name>
</gene>
<organism evidence="1 2">
    <name type="scientific">Hibiscus sabdariffa</name>
    <name type="common">roselle</name>
    <dbReference type="NCBI Taxonomy" id="183260"/>
    <lineage>
        <taxon>Eukaryota</taxon>
        <taxon>Viridiplantae</taxon>
        <taxon>Streptophyta</taxon>
        <taxon>Embryophyta</taxon>
        <taxon>Tracheophyta</taxon>
        <taxon>Spermatophyta</taxon>
        <taxon>Magnoliopsida</taxon>
        <taxon>eudicotyledons</taxon>
        <taxon>Gunneridae</taxon>
        <taxon>Pentapetalae</taxon>
        <taxon>rosids</taxon>
        <taxon>malvids</taxon>
        <taxon>Malvales</taxon>
        <taxon>Malvaceae</taxon>
        <taxon>Malvoideae</taxon>
        <taxon>Hibiscus</taxon>
    </lineage>
</organism>
<sequence>MWEREPILREVFTSVQGSGSLSGYLSLCLREVPPPCRLREVYPPESKSLVLAGPEDGLVKKVLRQVQLNRTFAMEDQFLYKVEGNLRVRRCSEETQQWKGDNLIEDEESES</sequence>
<proteinExistence type="predicted"/>
<name>A0ABR2Q3K2_9ROSI</name>
<evidence type="ECO:0000313" key="1">
    <source>
        <dbReference type="EMBL" id="KAK8995025.1"/>
    </source>
</evidence>